<gene>
    <name evidence="8" type="ORF">CDCA_CDCA01G0104</name>
</gene>
<dbReference type="GO" id="GO:0005524">
    <property type="term" value="F:ATP binding"/>
    <property type="evidence" value="ECO:0007669"/>
    <property type="project" value="UniProtKB-UniRule"/>
</dbReference>
<evidence type="ECO:0000313" key="8">
    <source>
        <dbReference type="EMBL" id="KAK4534079.1"/>
    </source>
</evidence>
<feature type="region of interest" description="Disordered" evidence="5">
    <location>
        <begin position="344"/>
        <end position="418"/>
    </location>
</feature>
<protein>
    <recommendedName>
        <fullName evidence="10">Protein kinase domain-containing protein</fullName>
    </recommendedName>
</protein>
<reference evidence="8 9" key="1">
    <citation type="submission" date="2022-07" db="EMBL/GenBank/DDBJ databases">
        <title>Genome-wide signatures of adaptation to extreme environments.</title>
        <authorList>
            <person name="Cho C.H."/>
            <person name="Yoon H.S."/>
        </authorList>
    </citation>
    <scope>NUCLEOTIDE SEQUENCE [LARGE SCALE GENOMIC DNA]</scope>
    <source>
        <strain evidence="8 9">DBV 063 E5</strain>
    </source>
</reference>
<dbReference type="InterPro" id="IPR000719">
    <property type="entry name" value="Prot_kinase_dom"/>
</dbReference>
<dbReference type="SMART" id="SM00220">
    <property type="entry name" value="S_TKc"/>
    <property type="match status" value="1"/>
</dbReference>
<feature type="domain" description="Protein kinase" evidence="6">
    <location>
        <begin position="816"/>
        <end position="1077"/>
    </location>
</feature>
<dbReference type="InterPro" id="IPR001245">
    <property type="entry name" value="Ser-Thr/Tyr_kinase_cat_dom"/>
</dbReference>
<dbReference type="PROSITE" id="PS00107">
    <property type="entry name" value="PROTEIN_KINASE_ATP"/>
    <property type="match status" value="1"/>
</dbReference>
<dbReference type="PROSITE" id="PS50942">
    <property type="entry name" value="ENTH"/>
    <property type="match status" value="1"/>
</dbReference>
<dbReference type="PANTHER" id="PTHR44329:SF298">
    <property type="entry name" value="MIXED LINEAGE KINASE DOMAIN-LIKE PROTEIN"/>
    <property type="match status" value="1"/>
</dbReference>
<evidence type="ECO:0000256" key="1">
    <source>
        <dbReference type="ARBA" id="ARBA00022527"/>
    </source>
</evidence>
<keyword evidence="9" id="KW-1185">Reference proteome</keyword>
<dbReference type="InterPro" id="IPR013809">
    <property type="entry name" value="ENTH"/>
</dbReference>
<organism evidence="8 9">
    <name type="scientific">Cyanidium caldarium</name>
    <name type="common">Red alga</name>
    <dbReference type="NCBI Taxonomy" id="2771"/>
    <lineage>
        <taxon>Eukaryota</taxon>
        <taxon>Rhodophyta</taxon>
        <taxon>Bangiophyceae</taxon>
        <taxon>Cyanidiales</taxon>
        <taxon>Cyanidiaceae</taxon>
        <taxon>Cyanidium</taxon>
    </lineage>
</organism>
<dbReference type="GO" id="GO:0004674">
    <property type="term" value="F:protein serine/threonine kinase activity"/>
    <property type="evidence" value="ECO:0007669"/>
    <property type="project" value="UniProtKB-KW"/>
</dbReference>
<accession>A0AAV9IPK8</accession>
<evidence type="ECO:0000259" key="6">
    <source>
        <dbReference type="PROSITE" id="PS50011"/>
    </source>
</evidence>
<feature type="domain" description="ENTH" evidence="7">
    <location>
        <begin position="395"/>
        <end position="539"/>
    </location>
</feature>
<dbReference type="Gene3D" id="1.10.510.10">
    <property type="entry name" value="Transferase(Phosphotransferase) domain 1"/>
    <property type="match status" value="1"/>
</dbReference>
<dbReference type="PRINTS" id="PR00109">
    <property type="entry name" value="TYRKINASE"/>
</dbReference>
<dbReference type="InterPro" id="IPR051681">
    <property type="entry name" value="Ser/Thr_Kinases-Pseudokinases"/>
</dbReference>
<feature type="region of interest" description="Disordered" evidence="5">
    <location>
        <begin position="277"/>
        <end position="300"/>
    </location>
</feature>
<dbReference type="Proteomes" id="UP001301350">
    <property type="component" value="Unassembled WGS sequence"/>
</dbReference>
<keyword evidence="1" id="KW-0723">Serine/threonine-protein kinase</keyword>
<evidence type="ECO:0000313" key="9">
    <source>
        <dbReference type="Proteomes" id="UP001301350"/>
    </source>
</evidence>
<feature type="region of interest" description="Disordered" evidence="5">
    <location>
        <begin position="193"/>
        <end position="217"/>
    </location>
</feature>
<sequence length="1085" mass="118717">MELVLSREGEERLLQGLQLSRWQYRTVRVLRVTATKVVAVVQPLSERARAPSAGTVEKLLEVEDVPEVDAAPRPLYVAKRVNESDVEVAAAEARLWSCAQESDPRLFLRLVEFVPLSETSFIYIREYCAAGKAAAELPEPKVVRLLAFALCAVRALRRLGIPTGGRLRMSELFAHGKLRGFGPAVVQRATDGTAVAADGQASGDEDRRRSSEVPGQTEADDVYDLGCLLRDLMGHRREQYSKRLRRLEESCLRDDKALRPDLITIERKLCRLIHRSRSKTDAAAEDGAERDAPPSPELSNVQEVAATAETTTAAATTDAERLEEVIDSAELLDGVAAGRSADREADALLMPSPPTPTPMRLPTHQRRGSRSGPLAPEDAVPKTPPVAAPRRSAGGRAASSGDVEQATRAAIGDEQPQPPAPRYLEFLLGALYDSSAAEVADTIFKTIRRKTLQLYLHPVASLKAFLLVHGLLLRGPRAVYSTAVRYLDMLTLLRHSLLGEGHGGGIPSLDARGRSASFPQQVRQALTRIVGGAAVPEAGRLTAPDAPAALLDGHLSGYASIVIRKVRRFQDFERDAGAVALPLGRSRRLTFAVSLAESVGRSLRVVQQCHVDRMHPPLASLMHTVMDELYAELVVSVVVMASTLAPALSSAERRELAPLFRHALADARALWQWITRYDAERMDTPVGAALRTLAACSLTAVSGPVDVQRADDATDWMQLVAQRFGNERVVGCGLRSVETVEELPRTLLYRFHPEAVTTPTVHRSPRAEDVVAARRRSHSIGNAADMLGRPPSPGAKPRPLPSRLALPYHEMAAADLELQEEIGRGSFGAVHKARLRSTGAVVAVKLMDVGRGGEDAHAVREFYSEVSILCRLHHENVLSFHGAGRTPDHRRLFIVTEYMARGTLFDVVHRRRESLSPLRKKAVALDVCRGMAYLHAKGLLHRDLKSANLLVDDAFRVKVGDFGLTRRVGTLTVAVPLTGQCGTFQYMAPEVLACAPYNKSADVYSFGVLLWELLEEQLPYAGLQPAQVVVAVMQQHVRPELDPSWSPELQALLRECWHPDAARRPTFAALVERLPPIPFPAPTRS</sequence>
<keyword evidence="1" id="KW-0808">Transferase</keyword>
<dbReference type="Pfam" id="PF07714">
    <property type="entry name" value="PK_Tyr_Ser-Thr"/>
    <property type="match status" value="1"/>
</dbReference>
<dbReference type="PANTHER" id="PTHR44329">
    <property type="entry name" value="SERINE/THREONINE-PROTEIN KINASE TNNI3K-RELATED"/>
    <property type="match status" value="1"/>
</dbReference>
<dbReference type="InterPro" id="IPR017441">
    <property type="entry name" value="Protein_kinase_ATP_BS"/>
</dbReference>
<proteinExistence type="predicted"/>
<feature type="compositionally biased region" description="Basic and acidic residues" evidence="5">
    <location>
        <begin position="278"/>
        <end position="292"/>
    </location>
</feature>
<evidence type="ECO:0000256" key="4">
    <source>
        <dbReference type="PROSITE-ProRule" id="PRU10141"/>
    </source>
</evidence>
<name>A0AAV9IPK8_CYACA</name>
<dbReference type="EMBL" id="JANCYW010000001">
    <property type="protein sequence ID" value="KAK4534079.1"/>
    <property type="molecule type" value="Genomic_DNA"/>
</dbReference>
<evidence type="ECO:0000256" key="5">
    <source>
        <dbReference type="SAM" id="MobiDB-lite"/>
    </source>
</evidence>
<dbReference type="AlphaFoldDB" id="A0AAV9IPK8"/>
<evidence type="ECO:0000256" key="2">
    <source>
        <dbReference type="ARBA" id="ARBA00022741"/>
    </source>
</evidence>
<keyword evidence="2 4" id="KW-0547">Nucleotide-binding</keyword>
<evidence type="ECO:0000256" key="3">
    <source>
        <dbReference type="ARBA" id="ARBA00022840"/>
    </source>
</evidence>
<dbReference type="Gene3D" id="3.30.200.20">
    <property type="entry name" value="Phosphorylase Kinase, domain 1"/>
    <property type="match status" value="1"/>
</dbReference>
<comment type="caution">
    <text evidence="8">The sequence shown here is derived from an EMBL/GenBank/DDBJ whole genome shotgun (WGS) entry which is preliminary data.</text>
</comment>
<dbReference type="PROSITE" id="PS50011">
    <property type="entry name" value="PROTEIN_KINASE_DOM"/>
    <property type="match status" value="1"/>
</dbReference>
<dbReference type="InterPro" id="IPR008271">
    <property type="entry name" value="Ser/Thr_kinase_AS"/>
</dbReference>
<evidence type="ECO:0000259" key="7">
    <source>
        <dbReference type="PROSITE" id="PS50942"/>
    </source>
</evidence>
<dbReference type="InterPro" id="IPR011009">
    <property type="entry name" value="Kinase-like_dom_sf"/>
</dbReference>
<feature type="binding site" evidence="4">
    <location>
        <position position="845"/>
    </location>
    <ligand>
        <name>ATP</name>
        <dbReference type="ChEBI" id="CHEBI:30616"/>
    </ligand>
</feature>
<dbReference type="PROSITE" id="PS00108">
    <property type="entry name" value="PROTEIN_KINASE_ST"/>
    <property type="match status" value="1"/>
</dbReference>
<evidence type="ECO:0008006" key="10">
    <source>
        <dbReference type="Google" id="ProtNLM"/>
    </source>
</evidence>
<keyword evidence="3 4" id="KW-0067">ATP-binding</keyword>
<keyword evidence="1" id="KW-0418">Kinase</keyword>
<dbReference type="SUPFAM" id="SSF56112">
    <property type="entry name" value="Protein kinase-like (PK-like)"/>
    <property type="match status" value="1"/>
</dbReference>
<dbReference type="CDD" id="cd13999">
    <property type="entry name" value="STKc_MAP3K-like"/>
    <property type="match status" value="1"/>
</dbReference>
<feature type="compositionally biased region" description="Low complexity" evidence="5">
    <location>
        <begin position="388"/>
        <end position="401"/>
    </location>
</feature>